<dbReference type="Pfam" id="PF00514">
    <property type="entry name" value="Arm"/>
    <property type="match status" value="1"/>
</dbReference>
<evidence type="ECO:0008006" key="4">
    <source>
        <dbReference type="Google" id="ProtNLM"/>
    </source>
</evidence>
<dbReference type="PANTHER" id="PTHR45958:SF8">
    <property type="entry name" value="U-BOX DOMAIN-CONTAINING PROTEIN 44-LIKE"/>
    <property type="match status" value="1"/>
</dbReference>
<proteinExistence type="predicted"/>
<dbReference type="EMBL" id="NBSK02000006">
    <property type="protein sequence ID" value="KAJ0201214.1"/>
    <property type="molecule type" value="Genomic_DNA"/>
</dbReference>
<dbReference type="AlphaFoldDB" id="A0A9R1X8A0"/>
<dbReference type="Proteomes" id="UP000235145">
    <property type="component" value="Unassembled WGS sequence"/>
</dbReference>
<evidence type="ECO:0000256" key="1">
    <source>
        <dbReference type="ARBA" id="ARBA00022737"/>
    </source>
</evidence>
<dbReference type="InterPro" id="IPR000225">
    <property type="entry name" value="Armadillo"/>
</dbReference>
<keyword evidence="3" id="KW-1185">Reference proteome</keyword>
<comment type="caution">
    <text evidence="2">The sequence shown here is derived from an EMBL/GenBank/DDBJ whole genome shotgun (WGS) entry which is preliminary data.</text>
</comment>
<dbReference type="InterPro" id="IPR016024">
    <property type="entry name" value="ARM-type_fold"/>
</dbReference>
<dbReference type="Gene3D" id="1.25.10.10">
    <property type="entry name" value="Leucine-rich Repeat Variant"/>
    <property type="match status" value="1"/>
</dbReference>
<evidence type="ECO:0000313" key="3">
    <source>
        <dbReference type="Proteomes" id="UP000235145"/>
    </source>
</evidence>
<reference evidence="2 3" key="1">
    <citation type="journal article" date="2017" name="Nat. Commun.">
        <title>Genome assembly with in vitro proximity ligation data and whole-genome triplication in lettuce.</title>
        <authorList>
            <person name="Reyes-Chin-Wo S."/>
            <person name="Wang Z."/>
            <person name="Yang X."/>
            <person name="Kozik A."/>
            <person name="Arikit S."/>
            <person name="Song C."/>
            <person name="Xia L."/>
            <person name="Froenicke L."/>
            <person name="Lavelle D.O."/>
            <person name="Truco M.J."/>
            <person name="Xia R."/>
            <person name="Zhu S."/>
            <person name="Xu C."/>
            <person name="Xu H."/>
            <person name="Xu X."/>
            <person name="Cox K."/>
            <person name="Korf I."/>
            <person name="Meyers B.C."/>
            <person name="Michelmore R.W."/>
        </authorList>
    </citation>
    <scope>NUCLEOTIDE SEQUENCE [LARGE SCALE GENOMIC DNA]</scope>
    <source>
        <strain evidence="3">cv. Salinas</strain>
        <tissue evidence="2">Seedlings</tissue>
    </source>
</reference>
<name>A0A9R1X8A0_LACSA</name>
<dbReference type="SUPFAM" id="SSF48371">
    <property type="entry name" value="ARM repeat"/>
    <property type="match status" value="1"/>
</dbReference>
<organism evidence="2 3">
    <name type="scientific">Lactuca sativa</name>
    <name type="common">Garden lettuce</name>
    <dbReference type="NCBI Taxonomy" id="4236"/>
    <lineage>
        <taxon>Eukaryota</taxon>
        <taxon>Viridiplantae</taxon>
        <taxon>Streptophyta</taxon>
        <taxon>Embryophyta</taxon>
        <taxon>Tracheophyta</taxon>
        <taxon>Spermatophyta</taxon>
        <taxon>Magnoliopsida</taxon>
        <taxon>eudicotyledons</taxon>
        <taxon>Gunneridae</taxon>
        <taxon>Pentapetalae</taxon>
        <taxon>asterids</taxon>
        <taxon>campanulids</taxon>
        <taxon>Asterales</taxon>
        <taxon>Asteraceae</taxon>
        <taxon>Cichorioideae</taxon>
        <taxon>Cichorieae</taxon>
        <taxon>Lactucinae</taxon>
        <taxon>Lactuca</taxon>
    </lineage>
</organism>
<sequence>MSKLMMKKRINTGSETVQQEMAETLSEVDMTDHGKLTVCESGAVESLVAMLSHVNIEMKKAAILALEKRSGVPQNGLKMIKQGAVDLLFGILFHESLSMPIVVEKVVATIMNLALSLTSGELDQHEIPFLESEENVFKLFSLISINGPNVQQSILRTFLVVSQSPPGSNIRTTLRKVSFPIFCLSPLITSSIGAHLRSISSSDLFGSSTGSVMRARKPSRPIAVKLLCGLIKDGSENDETFQEHVGPKCVETLLRIIPASDKVEEGVASMEIISNLPKNPQMKRWILYGTALELIVSILTNQFQKPEIMIESASRALC</sequence>
<accession>A0A9R1X8A0</accession>
<dbReference type="InterPro" id="IPR011989">
    <property type="entry name" value="ARM-like"/>
</dbReference>
<dbReference type="PANTHER" id="PTHR45958">
    <property type="entry name" value="RING-TYPE E3 UBIQUITIN TRANSFERASE"/>
    <property type="match status" value="1"/>
</dbReference>
<keyword evidence="1" id="KW-0677">Repeat</keyword>
<gene>
    <name evidence="2" type="ORF">LSAT_V11C600326640</name>
</gene>
<dbReference type="InterPro" id="IPR052608">
    <property type="entry name" value="U-box_domain_protein"/>
</dbReference>
<evidence type="ECO:0000313" key="2">
    <source>
        <dbReference type="EMBL" id="KAJ0201214.1"/>
    </source>
</evidence>
<protein>
    <recommendedName>
        <fullName evidence="4">U-box domain-containing protein</fullName>
    </recommendedName>
</protein>